<feature type="region of interest" description="Disordered" evidence="2">
    <location>
        <begin position="433"/>
        <end position="452"/>
    </location>
</feature>
<dbReference type="InterPro" id="IPR023346">
    <property type="entry name" value="Lysozyme-like_dom_sf"/>
</dbReference>
<dbReference type="AlphaFoldDB" id="A0A1H9JEF2"/>
<dbReference type="InParanoid" id="A0A1H9JEF2"/>
<reference evidence="5" key="1">
    <citation type="submission" date="2016-10" db="EMBL/GenBank/DDBJ databases">
        <authorList>
            <person name="Varghese N."/>
            <person name="Submissions S."/>
        </authorList>
    </citation>
    <scope>NUCLEOTIDE SEQUENCE [LARGE SCALE GENOMIC DNA]</scope>
    <source>
        <strain evidence="5">DSM 24740</strain>
    </source>
</reference>
<evidence type="ECO:0000256" key="2">
    <source>
        <dbReference type="SAM" id="MobiDB-lite"/>
    </source>
</evidence>
<dbReference type="Proteomes" id="UP000199021">
    <property type="component" value="Unassembled WGS sequence"/>
</dbReference>
<evidence type="ECO:0000313" key="4">
    <source>
        <dbReference type="EMBL" id="SEQ85127.1"/>
    </source>
</evidence>
<dbReference type="STRING" id="478744.SAMN05444359_11723"/>
<keyword evidence="5" id="KW-1185">Reference proteome</keyword>
<name>A0A1H9JEF2_9BACT</name>
<dbReference type="PANTHER" id="PTHR37423">
    <property type="entry name" value="SOLUBLE LYTIC MUREIN TRANSGLYCOSYLASE-RELATED"/>
    <property type="match status" value="1"/>
</dbReference>
<accession>A0A1H9JEF2</accession>
<dbReference type="EMBL" id="FOFB01000017">
    <property type="protein sequence ID" value="SEQ85127.1"/>
    <property type="molecule type" value="Genomic_DNA"/>
</dbReference>
<evidence type="ECO:0000256" key="1">
    <source>
        <dbReference type="ARBA" id="ARBA00007734"/>
    </source>
</evidence>
<dbReference type="RefSeq" id="WP_139211904.1">
    <property type="nucleotide sequence ID" value="NZ_FOFB01000017.1"/>
</dbReference>
<dbReference type="GO" id="GO:0016020">
    <property type="term" value="C:membrane"/>
    <property type="evidence" value="ECO:0007669"/>
    <property type="project" value="InterPro"/>
</dbReference>
<dbReference type="Gene3D" id="1.10.530.10">
    <property type="match status" value="1"/>
</dbReference>
<comment type="similarity">
    <text evidence="1">Belongs to the transglycosylase Slt family.</text>
</comment>
<dbReference type="GO" id="GO:0000270">
    <property type="term" value="P:peptidoglycan metabolic process"/>
    <property type="evidence" value="ECO:0007669"/>
    <property type="project" value="InterPro"/>
</dbReference>
<proteinExistence type="inferred from homology"/>
<evidence type="ECO:0000313" key="5">
    <source>
        <dbReference type="Proteomes" id="UP000199021"/>
    </source>
</evidence>
<feature type="domain" description="Transglycosylase SLT" evidence="3">
    <location>
        <begin position="102"/>
        <end position="202"/>
    </location>
</feature>
<dbReference type="PANTHER" id="PTHR37423:SF2">
    <property type="entry name" value="MEMBRANE-BOUND LYTIC MUREIN TRANSGLYCOSYLASE C"/>
    <property type="match status" value="1"/>
</dbReference>
<dbReference type="InterPro" id="IPR000189">
    <property type="entry name" value="Transglyc_AS"/>
</dbReference>
<dbReference type="FunCoup" id="A0A1H9JEF2">
    <property type="interactions" value="7"/>
</dbReference>
<dbReference type="CDD" id="cd16894">
    <property type="entry name" value="MltD-like"/>
    <property type="match status" value="1"/>
</dbReference>
<sequence>MRVYLLFFLAIYLTPALALGGTLFADWSPEEKADYIMESADSLVRARLALMDSTIMEHRLDPAIKRRIINYVEHWPIASGRLLARSARFFPIFEEQLLAAGMPLALKYVTVQESALRPWATSQVGAGGLWQLMPGTARELGLTVNEELDERLDPELGCAAGLDYLRIQYEKYEDWSLALAAYNCGPGNVNKALRRSRGTDYWSIRKHLPRETRNYIPNIIAAAYIMVFHHEHELVPGEMELDLQITEAITVDRKLSLHRVAQVTGLRPEVVIELNAQYLRGYLPGMPGGHRLRLPSRVMPAMRTYLSLHPAEEPESDFFPPWSTPSLENGELNADRFYGQYSTIPSVGDSTLRQVAEANRIPVDQLAVWSNRGELDSLGQWDQFFFYRVDKYRPYDPRKRNTPPASPQIMALAATPIQVPAKKPAENLPAIQLPANPQPQKASFADKVKSWF</sequence>
<dbReference type="PROSITE" id="PS00922">
    <property type="entry name" value="TRANSGLYCOSYLASE"/>
    <property type="match status" value="1"/>
</dbReference>
<dbReference type="OrthoDB" id="9815002at2"/>
<protein>
    <submittedName>
        <fullName evidence="4">Soluble lytic murein transglycosylase</fullName>
    </submittedName>
</protein>
<evidence type="ECO:0000259" key="3">
    <source>
        <dbReference type="Pfam" id="PF01464"/>
    </source>
</evidence>
<dbReference type="InterPro" id="IPR008258">
    <property type="entry name" value="Transglycosylase_SLT_dom_1"/>
</dbReference>
<dbReference type="GO" id="GO:0008933">
    <property type="term" value="F:peptidoglycan lytic transglycosylase activity"/>
    <property type="evidence" value="ECO:0007669"/>
    <property type="project" value="InterPro"/>
</dbReference>
<dbReference type="Pfam" id="PF01464">
    <property type="entry name" value="SLT"/>
    <property type="match status" value="1"/>
</dbReference>
<dbReference type="SUPFAM" id="SSF53955">
    <property type="entry name" value="Lysozyme-like"/>
    <property type="match status" value="1"/>
</dbReference>
<organism evidence="4 5">
    <name type="scientific">Neolewinella agarilytica</name>
    <dbReference type="NCBI Taxonomy" id="478744"/>
    <lineage>
        <taxon>Bacteria</taxon>
        <taxon>Pseudomonadati</taxon>
        <taxon>Bacteroidota</taxon>
        <taxon>Saprospiria</taxon>
        <taxon>Saprospirales</taxon>
        <taxon>Lewinellaceae</taxon>
        <taxon>Neolewinella</taxon>
    </lineage>
</organism>
<gene>
    <name evidence="4" type="ORF">SAMN05444359_11723</name>
</gene>